<evidence type="ECO:0000256" key="1">
    <source>
        <dbReference type="ARBA" id="ARBA00022603"/>
    </source>
</evidence>
<dbReference type="CDD" id="cd02440">
    <property type="entry name" value="AdoMet_MTases"/>
    <property type="match status" value="1"/>
</dbReference>
<gene>
    <name evidence="4" type="ORF">HUR95_03170</name>
</gene>
<evidence type="ECO:0000256" key="2">
    <source>
        <dbReference type="ARBA" id="ARBA00022679"/>
    </source>
</evidence>
<protein>
    <submittedName>
        <fullName evidence="4">Class I SAM-dependent methyltransferase</fullName>
    </submittedName>
</protein>
<accession>A0A8X8IAC2</accession>
<keyword evidence="2" id="KW-0808">Transferase</keyword>
<dbReference type="RefSeq" id="WP_222822927.1">
    <property type="nucleotide sequence ID" value="NZ_CP082237.1"/>
</dbReference>
<keyword evidence="5" id="KW-1185">Reference proteome</keyword>
<proteinExistence type="predicted"/>
<name>A0A8X8IAC2_CALTT</name>
<dbReference type="SUPFAM" id="SSF53335">
    <property type="entry name" value="S-adenosyl-L-methionine-dependent methyltransferases"/>
    <property type="match status" value="1"/>
</dbReference>
<dbReference type="InterPro" id="IPR029063">
    <property type="entry name" value="SAM-dependent_MTases_sf"/>
</dbReference>
<evidence type="ECO:0000313" key="4">
    <source>
        <dbReference type="EMBL" id="QZT34412.1"/>
    </source>
</evidence>
<dbReference type="PANTHER" id="PTHR47816">
    <property type="entry name" value="RIBOSOMAL RNA SMALL SUBUNIT METHYLTRANSFERASE C"/>
    <property type="match status" value="1"/>
</dbReference>
<dbReference type="InterPro" id="IPR007848">
    <property type="entry name" value="Small_mtfrase_dom"/>
</dbReference>
<evidence type="ECO:0000313" key="5">
    <source>
        <dbReference type="Proteomes" id="UP000825179"/>
    </source>
</evidence>
<reference evidence="4 5" key="1">
    <citation type="journal article" date="2020" name="Extremophiles">
        <title>Genomic analysis of Caldalkalibacillus thermarum TA2.A1 reveals aerobic alkaliphilic metabolism and evolutionary hallmarks linking alkaliphilic bacteria and plant life.</title>
        <authorList>
            <person name="de Jong S.I."/>
            <person name="van den Broek M.A."/>
            <person name="Merkel A.Y."/>
            <person name="de la Torre Cortes P."/>
            <person name="Kalamorz F."/>
            <person name="Cook G.M."/>
            <person name="van Loosdrecht M.C.M."/>
            <person name="McMillan D.G.G."/>
        </authorList>
    </citation>
    <scope>NUCLEOTIDE SEQUENCE [LARGE SCALE GENOMIC DNA]</scope>
    <source>
        <strain evidence="4 5">TA2.A1</strain>
    </source>
</reference>
<dbReference type="GO" id="GO:0008757">
    <property type="term" value="F:S-adenosylmethionine-dependent methyltransferase activity"/>
    <property type="evidence" value="ECO:0007669"/>
    <property type="project" value="InterPro"/>
</dbReference>
<dbReference type="EMBL" id="CP082237">
    <property type="protein sequence ID" value="QZT34412.1"/>
    <property type="molecule type" value="Genomic_DNA"/>
</dbReference>
<feature type="domain" description="Methyltransferase small" evidence="3">
    <location>
        <begin position="28"/>
        <end position="195"/>
    </location>
</feature>
<dbReference type="PANTHER" id="PTHR47816:SF4">
    <property type="entry name" value="RIBOSOMAL RNA SMALL SUBUNIT METHYLTRANSFERASE C"/>
    <property type="match status" value="1"/>
</dbReference>
<dbReference type="Pfam" id="PF05175">
    <property type="entry name" value="MTS"/>
    <property type="match status" value="1"/>
</dbReference>
<dbReference type="Proteomes" id="UP000825179">
    <property type="component" value="Chromosome"/>
</dbReference>
<dbReference type="KEGG" id="cthu:HUR95_03170"/>
<dbReference type="Gene3D" id="3.40.50.150">
    <property type="entry name" value="Vaccinia Virus protein VP39"/>
    <property type="match status" value="1"/>
</dbReference>
<dbReference type="AlphaFoldDB" id="A0A8X8IAC2"/>
<dbReference type="InterPro" id="IPR046977">
    <property type="entry name" value="RsmC/RlmG"/>
</dbReference>
<dbReference type="GO" id="GO:0032259">
    <property type="term" value="P:methylation"/>
    <property type="evidence" value="ECO:0007669"/>
    <property type="project" value="UniProtKB-KW"/>
</dbReference>
<evidence type="ECO:0000259" key="3">
    <source>
        <dbReference type="Pfam" id="PF05175"/>
    </source>
</evidence>
<organism evidence="4 5">
    <name type="scientific">Caldalkalibacillus thermarum (strain TA2.A1)</name>
    <dbReference type="NCBI Taxonomy" id="986075"/>
    <lineage>
        <taxon>Bacteria</taxon>
        <taxon>Bacillati</taxon>
        <taxon>Bacillota</taxon>
        <taxon>Bacilli</taxon>
        <taxon>Bacillales</taxon>
        <taxon>Bacillaceae</taxon>
        <taxon>Caldalkalibacillus</taxon>
    </lineage>
</organism>
<sequence>MTEHYYTQNPEVGHQLALIEVTLRGQALRLYTDRGVFSKKKVDFGTRLLVETAELPKEGRIADVGCGYDPIGLAVAKESDRRQVFMVDINCRAVKLARKNARLNHIDNVTVKESDLLQAVKQYPFDAILSNPPIRAGKATVFRLFEESYEALKPGGVLWIVVQKKQGAPSAVKKLESLFEQVDEVEKKKGYRIIKAIKSSV</sequence>
<keyword evidence="1 4" id="KW-0489">Methyltransferase</keyword>